<dbReference type="Proteomes" id="UP001178354">
    <property type="component" value="Unassembled WGS sequence"/>
</dbReference>
<dbReference type="Gene3D" id="1.20.120.1370">
    <property type="entry name" value="Regulator of RNA polymerase sigma(70) subunit, domain 4"/>
    <property type="match status" value="1"/>
</dbReference>
<keyword evidence="5" id="KW-1185">Reference proteome</keyword>
<evidence type="ECO:0000256" key="1">
    <source>
        <dbReference type="ARBA" id="ARBA00023015"/>
    </source>
</evidence>
<gene>
    <name evidence="4" type="primary">rsd</name>
    <name evidence="4" type="ORF">Q8A57_06875</name>
</gene>
<reference evidence="4" key="2">
    <citation type="submission" date="2023-08" db="EMBL/GenBank/DDBJ databases">
        <authorList>
            <person name="Luo J."/>
        </authorList>
    </citation>
    <scope>NUCLEOTIDE SEQUENCE</scope>
    <source>
        <strain evidence="4">DSM 25064</strain>
    </source>
</reference>
<reference evidence="4" key="1">
    <citation type="journal article" date="2010" name="Int. J. Syst. Evol. Microbiol.">
        <title>Porticoccus litoralis gen. nov., sp. nov., a gammaproteobacterium isolated from the Yellow Sea.</title>
        <authorList>
            <person name="Oh H.M."/>
            <person name="Kim H."/>
            <person name="Kim K.M."/>
            <person name="Min G.S."/>
            <person name="Cho J.C."/>
        </authorList>
    </citation>
    <scope>NUCLEOTIDE SEQUENCE</scope>
    <source>
        <strain evidence="4">DSM 25064</strain>
    </source>
</reference>
<evidence type="ECO:0000313" key="4">
    <source>
        <dbReference type="EMBL" id="MDP1520682.1"/>
    </source>
</evidence>
<keyword evidence="1 3" id="KW-0805">Transcription regulation</keyword>
<evidence type="ECO:0000256" key="3">
    <source>
        <dbReference type="RuleBase" id="RU004409"/>
    </source>
</evidence>
<dbReference type="InterPro" id="IPR007448">
    <property type="entry name" value="Sigma70_reg_Rsd_AlgQ"/>
</dbReference>
<comment type="caution">
    <text evidence="4">The sequence shown here is derived from an EMBL/GenBank/DDBJ whole genome shotgun (WGS) entry which is preliminary data.</text>
</comment>
<dbReference type="EMBL" id="JAUUUU010000003">
    <property type="protein sequence ID" value="MDP1520682.1"/>
    <property type="molecule type" value="Genomic_DNA"/>
</dbReference>
<accession>A0AAW8B2Q1</accession>
<organism evidence="4 5">
    <name type="scientific">Porticoccus litoralis</name>
    <dbReference type="NCBI Taxonomy" id="434086"/>
    <lineage>
        <taxon>Bacteria</taxon>
        <taxon>Pseudomonadati</taxon>
        <taxon>Pseudomonadota</taxon>
        <taxon>Gammaproteobacteria</taxon>
        <taxon>Cellvibrionales</taxon>
        <taxon>Porticoccaceae</taxon>
        <taxon>Porticoccus</taxon>
    </lineage>
</organism>
<protein>
    <submittedName>
        <fullName evidence="4">Sigma D regulator</fullName>
    </submittedName>
</protein>
<evidence type="ECO:0000256" key="2">
    <source>
        <dbReference type="ARBA" id="ARBA00023163"/>
    </source>
</evidence>
<dbReference type="AlphaFoldDB" id="A0AAW8B2Q1"/>
<dbReference type="RefSeq" id="WP_305170254.1">
    <property type="nucleotide sequence ID" value="NZ_JAUUUU010000003.1"/>
</dbReference>
<dbReference type="InterPro" id="IPR038309">
    <property type="entry name" value="Rsd/AlgQ_sf"/>
</dbReference>
<comment type="similarity">
    <text evidence="3">Belongs to the Rsd/AlgQ family.</text>
</comment>
<dbReference type="Pfam" id="PF04353">
    <property type="entry name" value="Rsd_AlgQ"/>
    <property type="match status" value="1"/>
</dbReference>
<evidence type="ECO:0000313" key="5">
    <source>
        <dbReference type="Proteomes" id="UP001178354"/>
    </source>
</evidence>
<dbReference type="NCBIfam" id="NF008723">
    <property type="entry name" value="PRK11718.1"/>
    <property type="match status" value="1"/>
</dbReference>
<proteinExistence type="inferred from homology"/>
<dbReference type="PIRSF" id="PIRSF016548">
    <property type="entry name" value="Rsd_AlgQ"/>
    <property type="match status" value="1"/>
</dbReference>
<sequence length="156" mass="17849">MLENCKSAQERWGGVSHLIDQWLQERQDMLVRFCSLGDIRTFNSDDLSHRHKVKAFCEILVDYTSAGHFEIYDQLVREGKDFRDGDALHTANQLLKTIDATTERILDFNDKYLETDDLSSLGVDLSSLGESLSARMEAEDMMIEVLHTSHQDKLAP</sequence>
<keyword evidence="2 3" id="KW-0804">Transcription</keyword>
<name>A0AAW8B2Q1_9GAMM</name>
<dbReference type="GO" id="GO:0006355">
    <property type="term" value="P:regulation of DNA-templated transcription"/>
    <property type="evidence" value="ECO:0007669"/>
    <property type="project" value="InterPro"/>
</dbReference>